<protein>
    <submittedName>
        <fullName evidence="1">Uncharacterized protein</fullName>
    </submittedName>
</protein>
<name>A0A6J4M8E8_9CYAN</name>
<accession>A0A6J4M8E8</accession>
<feature type="non-terminal residue" evidence="1">
    <location>
        <position position="38"/>
    </location>
</feature>
<feature type="non-terminal residue" evidence="1">
    <location>
        <position position="1"/>
    </location>
</feature>
<sequence length="38" mass="4390">WAGRMPTPQENALFVEQASCLFLTMVQHLRSKSKCFFS</sequence>
<dbReference type="AlphaFoldDB" id="A0A6J4M8E8"/>
<gene>
    <name evidence="1" type="ORF">AVDCRST_MAG84-2955</name>
</gene>
<proteinExistence type="predicted"/>
<organism evidence="1">
    <name type="scientific">uncultured Microcoleus sp</name>
    <dbReference type="NCBI Taxonomy" id="259945"/>
    <lineage>
        <taxon>Bacteria</taxon>
        <taxon>Bacillati</taxon>
        <taxon>Cyanobacteriota</taxon>
        <taxon>Cyanophyceae</taxon>
        <taxon>Oscillatoriophycideae</taxon>
        <taxon>Oscillatoriales</taxon>
        <taxon>Microcoleaceae</taxon>
        <taxon>Microcoleus</taxon>
        <taxon>environmental samples</taxon>
    </lineage>
</organism>
<reference evidence="1" key="1">
    <citation type="submission" date="2020-02" db="EMBL/GenBank/DDBJ databases">
        <authorList>
            <person name="Meier V. D."/>
        </authorList>
    </citation>
    <scope>NUCLEOTIDE SEQUENCE</scope>
    <source>
        <strain evidence="1">AVDCRST_MAG84</strain>
    </source>
</reference>
<dbReference type="EMBL" id="CADCTZ010000559">
    <property type="protein sequence ID" value="CAA9352782.1"/>
    <property type="molecule type" value="Genomic_DNA"/>
</dbReference>
<evidence type="ECO:0000313" key="1">
    <source>
        <dbReference type="EMBL" id="CAA9352782.1"/>
    </source>
</evidence>